<name>A0A7J3Z8S8_9CREN</name>
<keyword evidence="1" id="KW-0812">Transmembrane</keyword>
<keyword evidence="1" id="KW-1133">Transmembrane helix</keyword>
<dbReference type="AlphaFoldDB" id="A0A7J3Z8S8"/>
<feature type="transmembrane region" description="Helical" evidence="1">
    <location>
        <begin position="6"/>
        <end position="27"/>
    </location>
</feature>
<dbReference type="EMBL" id="DRYQ01000114">
    <property type="protein sequence ID" value="HHQ51219.1"/>
    <property type="molecule type" value="Genomic_DNA"/>
</dbReference>
<organism evidence="3">
    <name type="scientific">Ignisphaera aggregans</name>
    <dbReference type="NCBI Taxonomy" id="334771"/>
    <lineage>
        <taxon>Archaea</taxon>
        <taxon>Thermoproteota</taxon>
        <taxon>Thermoprotei</taxon>
        <taxon>Desulfurococcales</taxon>
        <taxon>Desulfurococcaceae</taxon>
        <taxon>Ignisphaera</taxon>
    </lineage>
</organism>
<dbReference type="SUPFAM" id="SSF53448">
    <property type="entry name" value="Nucleotide-diphospho-sugar transferases"/>
    <property type="match status" value="1"/>
</dbReference>
<dbReference type="Pfam" id="PF00535">
    <property type="entry name" value="Glycos_transf_2"/>
    <property type="match status" value="1"/>
</dbReference>
<gene>
    <name evidence="3" type="ORF">ENM66_07730</name>
</gene>
<evidence type="ECO:0000256" key="1">
    <source>
        <dbReference type="SAM" id="Phobius"/>
    </source>
</evidence>
<dbReference type="InterPro" id="IPR001173">
    <property type="entry name" value="Glyco_trans_2-like"/>
</dbReference>
<feature type="domain" description="Glycosyltransferase 2-like" evidence="2">
    <location>
        <begin position="49"/>
        <end position="84"/>
    </location>
</feature>
<sequence>MTLDLLLFVAVDLAIVYFGVPLAYYYLKRRWLNKPGNIRRDPARLQALSIIVPTYYEADFIESKLDDLARQDYPRELVEIIVVDCRLGKR</sequence>
<accession>A0A7J3Z8S8</accession>
<dbReference type="InterPro" id="IPR029044">
    <property type="entry name" value="Nucleotide-diphossugar_trans"/>
</dbReference>
<dbReference type="Gene3D" id="3.90.550.10">
    <property type="entry name" value="Spore Coat Polysaccharide Biosynthesis Protein SpsA, Chain A"/>
    <property type="match status" value="1"/>
</dbReference>
<keyword evidence="1" id="KW-0472">Membrane</keyword>
<evidence type="ECO:0000313" key="3">
    <source>
        <dbReference type="EMBL" id="HHQ51219.1"/>
    </source>
</evidence>
<evidence type="ECO:0000259" key="2">
    <source>
        <dbReference type="Pfam" id="PF00535"/>
    </source>
</evidence>
<reference evidence="3" key="1">
    <citation type="journal article" date="2020" name="mSystems">
        <title>Genome- and Community-Level Interaction Insights into Carbon Utilization and Element Cycling Functions of Hydrothermarchaeota in Hydrothermal Sediment.</title>
        <authorList>
            <person name="Zhou Z."/>
            <person name="Liu Y."/>
            <person name="Xu W."/>
            <person name="Pan J."/>
            <person name="Luo Z.H."/>
            <person name="Li M."/>
        </authorList>
    </citation>
    <scope>NUCLEOTIDE SEQUENCE [LARGE SCALE GENOMIC DNA]</scope>
    <source>
        <strain evidence="3">SpSt-1105</strain>
    </source>
</reference>
<protein>
    <submittedName>
        <fullName evidence="3">Glycosyltransferase</fullName>
    </submittedName>
</protein>
<dbReference type="GO" id="GO:0016740">
    <property type="term" value="F:transferase activity"/>
    <property type="evidence" value="ECO:0007669"/>
    <property type="project" value="UniProtKB-KW"/>
</dbReference>
<proteinExistence type="predicted"/>
<comment type="caution">
    <text evidence="3">The sequence shown here is derived from an EMBL/GenBank/DDBJ whole genome shotgun (WGS) entry which is preliminary data.</text>
</comment>
<keyword evidence="3" id="KW-0808">Transferase</keyword>